<keyword evidence="2" id="KW-1185">Reference proteome</keyword>
<protein>
    <recommendedName>
        <fullName evidence="3">DUF3558 domain-containing protein</fullName>
    </recommendedName>
</protein>
<proteinExistence type="predicted"/>
<dbReference type="EMBL" id="BAABBW010000002">
    <property type="protein sequence ID" value="GAA4172488.1"/>
    <property type="molecule type" value="Genomic_DNA"/>
</dbReference>
<accession>A0ABP7ZX04</accession>
<reference evidence="2" key="1">
    <citation type="journal article" date="2019" name="Int. J. Syst. Evol. Microbiol.">
        <title>The Global Catalogue of Microorganisms (GCM) 10K type strain sequencing project: providing services to taxonomists for standard genome sequencing and annotation.</title>
        <authorList>
            <consortium name="The Broad Institute Genomics Platform"/>
            <consortium name="The Broad Institute Genome Sequencing Center for Infectious Disease"/>
            <person name="Wu L."/>
            <person name="Ma J."/>
        </authorList>
    </citation>
    <scope>NUCLEOTIDE SEQUENCE [LARGE SCALE GENOMIC DNA]</scope>
    <source>
        <strain evidence="2">JCM 17591</strain>
    </source>
</reference>
<comment type="caution">
    <text evidence="1">The sequence shown here is derived from an EMBL/GenBank/DDBJ whole genome shotgun (WGS) entry which is preliminary data.</text>
</comment>
<evidence type="ECO:0000313" key="2">
    <source>
        <dbReference type="Proteomes" id="UP001501079"/>
    </source>
</evidence>
<dbReference type="Proteomes" id="UP001501079">
    <property type="component" value="Unassembled WGS sequence"/>
</dbReference>
<sequence length="223" mass="22896">MSVGAPPHRRRQRTLWIAGGVAAALAVAGLLSTGRLNADLVPQPAAKPAPHTVDCYGVDAAPDYSWDAGVTERTGSDVPRVDPVVVCAALIRNAEAVEQLDQLARQQQVLGRDCVVFATSDGGSWALTGLQSVDKTYTASGGPAPGKLPGFGVVSQPAPLASLAPVPAPTAGCVRLSTVTWRLPVPPLAACTVDGTAVSVYQRALAQTARELCSAKGLVVAEE</sequence>
<dbReference type="RefSeq" id="WP_344752581.1">
    <property type="nucleotide sequence ID" value="NZ_BAABBW010000002.1"/>
</dbReference>
<organism evidence="1 2">
    <name type="scientific">Gryllotalpicola koreensis</name>
    <dbReference type="NCBI Taxonomy" id="993086"/>
    <lineage>
        <taxon>Bacteria</taxon>
        <taxon>Bacillati</taxon>
        <taxon>Actinomycetota</taxon>
        <taxon>Actinomycetes</taxon>
        <taxon>Micrococcales</taxon>
        <taxon>Microbacteriaceae</taxon>
        <taxon>Gryllotalpicola</taxon>
    </lineage>
</organism>
<gene>
    <name evidence="1" type="ORF">GCM10022287_13420</name>
</gene>
<name>A0ABP7ZX04_9MICO</name>
<evidence type="ECO:0000313" key="1">
    <source>
        <dbReference type="EMBL" id="GAA4172488.1"/>
    </source>
</evidence>
<evidence type="ECO:0008006" key="3">
    <source>
        <dbReference type="Google" id="ProtNLM"/>
    </source>
</evidence>